<dbReference type="AlphaFoldDB" id="A0A382WCN6"/>
<dbReference type="Pfam" id="PF02543">
    <property type="entry name" value="Carbam_trans_N"/>
    <property type="match status" value="1"/>
</dbReference>
<dbReference type="CDD" id="cd24033">
    <property type="entry name" value="ASKHA_NBD_NodU_CmcH-like_N"/>
    <property type="match status" value="1"/>
</dbReference>
<reference evidence="2" key="1">
    <citation type="submission" date="2018-05" db="EMBL/GenBank/DDBJ databases">
        <authorList>
            <person name="Lanie J.A."/>
            <person name="Ng W.-L."/>
            <person name="Kazmierczak K.M."/>
            <person name="Andrzejewski T.M."/>
            <person name="Davidsen T.M."/>
            <person name="Wayne K.J."/>
            <person name="Tettelin H."/>
            <person name="Glass J.I."/>
            <person name="Rusch D."/>
            <person name="Podicherti R."/>
            <person name="Tsui H.-C.T."/>
            <person name="Winkler M.E."/>
        </authorList>
    </citation>
    <scope>NUCLEOTIDE SEQUENCE</scope>
</reference>
<dbReference type="GO" id="GO:0003824">
    <property type="term" value="F:catalytic activity"/>
    <property type="evidence" value="ECO:0007669"/>
    <property type="project" value="InterPro"/>
</dbReference>
<accession>A0A382WCN6</accession>
<name>A0A382WCN6_9ZZZZ</name>
<organism evidence="2">
    <name type="scientific">marine metagenome</name>
    <dbReference type="NCBI Taxonomy" id="408172"/>
    <lineage>
        <taxon>unclassified sequences</taxon>
        <taxon>metagenomes</taxon>
        <taxon>ecological metagenomes</taxon>
    </lineage>
</organism>
<protein>
    <recommendedName>
        <fullName evidence="1">Carbamoyltransferase domain-containing protein</fullName>
    </recommendedName>
</protein>
<dbReference type="Gene3D" id="3.30.420.40">
    <property type="match status" value="1"/>
</dbReference>
<dbReference type="SUPFAM" id="SSF53067">
    <property type="entry name" value="Actin-like ATPase domain"/>
    <property type="match status" value="1"/>
</dbReference>
<sequence>TDSTYEIPLYTKRFGLFDTYRPIGAEYRGVNGTYFGTNKVWSKHNIRLFGQIKPAYMVHHHISHAAVAFYTSPFDEALIWTPDGGGDDASAVLAVGRGNQIEVFDWNREYALGGAWTGYCENNYGWSHRRNFDEDVSWSEGRTGNLQNYSGHYAGSLMALASYGKPDYLDEVLSDIQSGKARKGFRDGLNLEDKQSDLSKNVASSLQKATEHLFLEAVTRLYNKYQIKQLCLAGGCAYNCLSNTVVLQETQMKEVYVPPIPEDAGLCVGQALYTYYHI</sequence>
<feature type="non-terminal residue" evidence="2">
    <location>
        <position position="278"/>
    </location>
</feature>
<evidence type="ECO:0000313" key="2">
    <source>
        <dbReference type="EMBL" id="SVD56597.1"/>
    </source>
</evidence>
<gene>
    <name evidence="2" type="ORF">METZ01_LOCUS409451</name>
</gene>
<evidence type="ECO:0000259" key="1">
    <source>
        <dbReference type="Pfam" id="PF02543"/>
    </source>
</evidence>
<dbReference type="InterPro" id="IPR003696">
    <property type="entry name" value="Carbtransf_dom"/>
</dbReference>
<dbReference type="PANTHER" id="PTHR34847:SF1">
    <property type="entry name" value="NODULATION PROTEIN U"/>
    <property type="match status" value="1"/>
</dbReference>
<dbReference type="EMBL" id="UINC01158840">
    <property type="protein sequence ID" value="SVD56597.1"/>
    <property type="molecule type" value="Genomic_DNA"/>
</dbReference>
<feature type="non-terminal residue" evidence="2">
    <location>
        <position position="1"/>
    </location>
</feature>
<feature type="domain" description="Carbamoyltransferase" evidence="1">
    <location>
        <begin position="52"/>
        <end position="272"/>
    </location>
</feature>
<dbReference type="PANTHER" id="PTHR34847">
    <property type="entry name" value="NODULATION PROTEIN U"/>
    <property type="match status" value="1"/>
</dbReference>
<dbReference type="InterPro" id="IPR043129">
    <property type="entry name" value="ATPase_NBD"/>
</dbReference>
<dbReference type="InterPro" id="IPR051338">
    <property type="entry name" value="NodU/CmcH_Carbamoyltrnsfr"/>
</dbReference>
<proteinExistence type="predicted"/>